<dbReference type="RefSeq" id="WP_091776425.1">
    <property type="nucleotide sequence ID" value="NZ_FNDI01000003.1"/>
</dbReference>
<organism evidence="1 2">
    <name type="scientific">Paraburkholderia steynii</name>
    <dbReference type="NCBI Taxonomy" id="1245441"/>
    <lineage>
        <taxon>Bacteria</taxon>
        <taxon>Pseudomonadati</taxon>
        <taxon>Pseudomonadota</taxon>
        <taxon>Betaproteobacteria</taxon>
        <taxon>Burkholderiales</taxon>
        <taxon>Burkholderiaceae</taxon>
        <taxon>Paraburkholderia</taxon>
    </lineage>
</organism>
<gene>
    <name evidence="1" type="ORF">SAMN04487926_103107</name>
</gene>
<evidence type="ECO:0000313" key="2">
    <source>
        <dbReference type="Proteomes" id="UP000198900"/>
    </source>
</evidence>
<comment type="caution">
    <text evidence="1">The sequence shown here is derived from an EMBL/GenBank/DDBJ whole genome shotgun (WGS) entry which is preliminary data.</text>
</comment>
<dbReference type="AlphaFoldDB" id="A0A7Z7B3Z1"/>
<sequence length="156" mass="17655">MISVTRKLEVNPNDSSEPVHLNRQQVWEGLVRKAENAVPFVAAITRCSIVEQHPDRLIREIVLHGETMRELILFFPEERVEFVRLSGKAKGQIKNILEEDSTGKLYLRFTFDLVLDGVESGSVEEVEFADGMEAAYLDAVNTTLRRIREDAVAKAS</sequence>
<dbReference type="Gene3D" id="3.30.530.20">
    <property type="match status" value="1"/>
</dbReference>
<evidence type="ECO:0008006" key="3">
    <source>
        <dbReference type="Google" id="ProtNLM"/>
    </source>
</evidence>
<dbReference type="Pfam" id="PF08982">
    <property type="entry name" value="AtaL"/>
    <property type="match status" value="1"/>
</dbReference>
<dbReference type="InterPro" id="IPR023393">
    <property type="entry name" value="START-like_dom_sf"/>
</dbReference>
<proteinExistence type="predicted"/>
<dbReference type="SUPFAM" id="SSF55961">
    <property type="entry name" value="Bet v1-like"/>
    <property type="match status" value="1"/>
</dbReference>
<protein>
    <recommendedName>
        <fullName evidence="3">DUF1857 domain-containing protein</fullName>
    </recommendedName>
</protein>
<dbReference type="Proteomes" id="UP000198900">
    <property type="component" value="Unassembled WGS sequence"/>
</dbReference>
<reference evidence="1" key="1">
    <citation type="submission" date="2016-10" db="EMBL/GenBank/DDBJ databases">
        <authorList>
            <person name="Varghese N."/>
            <person name="Submissions S."/>
        </authorList>
    </citation>
    <scope>NUCLEOTIDE SEQUENCE [LARGE SCALE GENOMIC DNA]</scope>
    <source>
        <strain evidence="1">YR281</strain>
    </source>
</reference>
<accession>A0A7Z7B3Z1</accession>
<name>A0A7Z7B3Z1_9BURK</name>
<dbReference type="EMBL" id="FNDI01000003">
    <property type="protein sequence ID" value="SDH25826.1"/>
    <property type="molecule type" value="Genomic_DNA"/>
</dbReference>
<dbReference type="InterPro" id="IPR015075">
    <property type="entry name" value="AtaL"/>
</dbReference>
<keyword evidence="2" id="KW-1185">Reference proteome</keyword>
<evidence type="ECO:0000313" key="1">
    <source>
        <dbReference type="EMBL" id="SDH25826.1"/>
    </source>
</evidence>